<evidence type="ECO:0000256" key="3">
    <source>
        <dbReference type="ARBA" id="ARBA00023015"/>
    </source>
</evidence>
<dbReference type="Pfam" id="PF11754">
    <property type="entry name" value="Velvet"/>
    <property type="match status" value="2"/>
</dbReference>
<sequence>MLGSHRTDFELTIRQQPDRARMTGNKEKERKPIDPPPIVQLKIRQGNYYLAQNYLQNPHYFMCVSLYDAAEGHPSPIRPSTALAGTLVSSLHRLKDVDNTDGGFFIFGNLFIKLEGEFRIRFTLFEMRNDIVVSLESVISDRFTVCSPKYFPGMAESTFLSRLFADQGVKLRIRKGSRKIMKRSLQPEDYSQTTQPLSPSQPALQIPGAFSSYYPVDREYAPYYDRPPKIQRTSVDLSRGLHSNEGYFARDMSAYPETVNLCTSQVDNYRNQAMQEYPPGRNSISDYAIPHGHSSPAEVSRSVDASSVDNQVNDRAYSFSWRSMR</sequence>
<dbReference type="InterPro" id="IPR021740">
    <property type="entry name" value="Velvet"/>
</dbReference>
<feature type="region of interest" description="Disordered" evidence="6">
    <location>
        <begin position="1"/>
        <end position="34"/>
    </location>
</feature>
<dbReference type="PROSITE" id="PS51821">
    <property type="entry name" value="VELVET"/>
    <property type="match status" value="1"/>
</dbReference>
<evidence type="ECO:0000256" key="4">
    <source>
        <dbReference type="ARBA" id="ARBA00023163"/>
    </source>
</evidence>
<feature type="domain" description="Velvet" evidence="7">
    <location>
        <begin position="3"/>
        <end position="174"/>
    </location>
</feature>
<dbReference type="InterPro" id="IPR037525">
    <property type="entry name" value="Velvet_dom"/>
</dbReference>
<comment type="caution">
    <text evidence="8">The sequence shown here is derived from an EMBL/GenBank/DDBJ whole genome shotgun (WGS) entry which is preliminary data.</text>
</comment>
<dbReference type="Gene3D" id="2.60.40.3960">
    <property type="entry name" value="Velvet domain"/>
    <property type="match status" value="1"/>
</dbReference>
<dbReference type="PANTHER" id="PTHR33572">
    <property type="entry name" value="SPORE DEVELOPMENT REGULATOR VOSA"/>
    <property type="match status" value="1"/>
</dbReference>
<evidence type="ECO:0000256" key="5">
    <source>
        <dbReference type="ARBA" id="ARBA00023242"/>
    </source>
</evidence>
<dbReference type="PANTHER" id="PTHR33572:SF18">
    <property type="entry name" value="SPORE DEVELOPMENT REGULATOR VOSA"/>
    <property type="match status" value="1"/>
</dbReference>
<accession>A0ABR3WYP8</accession>
<name>A0ABR3WYP8_9EURO</name>
<reference evidence="8 9" key="1">
    <citation type="journal article" date="2024" name="IMA Fungus">
        <title>IMA Genome - F19 : A genome assembly and annotation guide to empower mycologists, including annotated draft genome sequences of Ceratocystis pirilliformis, Diaporthe australafricana, Fusarium ophioides, Paecilomyces lecythidis, and Sporothrix stenoceras.</title>
        <authorList>
            <person name="Aylward J."/>
            <person name="Wilson A.M."/>
            <person name="Visagie C.M."/>
            <person name="Spraker J."/>
            <person name="Barnes I."/>
            <person name="Buitendag C."/>
            <person name="Ceriani C."/>
            <person name="Del Mar Angel L."/>
            <person name="du Plessis D."/>
            <person name="Fuchs T."/>
            <person name="Gasser K."/>
            <person name="Kramer D."/>
            <person name="Li W."/>
            <person name="Munsamy K."/>
            <person name="Piso A."/>
            <person name="Price J.L."/>
            <person name="Sonnekus B."/>
            <person name="Thomas C."/>
            <person name="van der Nest A."/>
            <person name="van Dijk A."/>
            <person name="van Heerden A."/>
            <person name="van Vuuren N."/>
            <person name="Yilmaz N."/>
            <person name="Duong T.A."/>
            <person name="van der Merwe N.A."/>
            <person name="Wingfield M.J."/>
            <person name="Wingfield B.D."/>
        </authorList>
    </citation>
    <scope>NUCLEOTIDE SEQUENCE [LARGE SCALE GENOMIC DNA]</scope>
    <source>
        <strain evidence="8 9">CMW 18167</strain>
    </source>
</reference>
<feature type="compositionally biased region" description="Basic and acidic residues" evidence="6">
    <location>
        <begin position="1"/>
        <end position="33"/>
    </location>
</feature>
<organism evidence="8 9">
    <name type="scientific">Paecilomyces lecythidis</name>
    <dbReference type="NCBI Taxonomy" id="3004212"/>
    <lineage>
        <taxon>Eukaryota</taxon>
        <taxon>Fungi</taxon>
        <taxon>Dikarya</taxon>
        <taxon>Ascomycota</taxon>
        <taxon>Pezizomycotina</taxon>
        <taxon>Eurotiomycetes</taxon>
        <taxon>Eurotiomycetidae</taxon>
        <taxon>Eurotiales</taxon>
        <taxon>Thermoascaceae</taxon>
        <taxon>Paecilomyces</taxon>
    </lineage>
</organism>
<evidence type="ECO:0000313" key="8">
    <source>
        <dbReference type="EMBL" id="KAL1868818.1"/>
    </source>
</evidence>
<keyword evidence="3" id="KW-0805">Transcription regulation</keyword>
<evidence type="ECO:0000256" key="1">
    <source>
        <dbReference type="ARBA" id="ARBA00004123"/>
    </source>
</evidence>
<protein>
    <recommendedName>
        <fullName evidence="7">Velvet domain-containing protein</fullName>
    </recommendedName>
</protein>
<evidence type="ECO:0000259" key="7">
    <source>
        <dbReference type="PROSITE" id="PS51821"/>
    </source>
</evidence>
<evidence type="ECO:0000256" key="6">
    <source>
        <dbReference type="SAM" id="MobiDB-lite"/>
    </source>
</evidence>
<dbReference type="InterPro" id="IPR038491">
    <property type="entry name" value="Velvet_dom_sf"/>
</dbReference>
<keyword evidence="4" id="KW-0804">Transcription</keyword>
<evidence type="ECO:0000256" key="2">
    <source>
        <dbReference type="ARBA" id="ARBA00022969"/>
    </source>
</evidence>
<dbReference type="Proteomes" id="UP001583193">
    <property type="component" value="Unassembled WGS sequence"/>
</dbReference>
<comment type="subcellular location">
    <subcellularLocation>
        <location evidence="1">Nucleus</location>
    </subcellularLocation>
</comment>
<keyword evidence="9" id="KW-1185">Reference proteome</keyword>
<keyword evidence="2" id="KW-0749">Sporulation</keyword>
<dbReference type="EMBL" id="JAVDPF010000037">
    <property type="protein sequence ID" value="KAL1868818.1"/>
    <property type="molecule type" value="Genomic_DNA"/>
</dbReference>
<evidence type="ECO:0000313" key="9">
    <source>
        <dbReference type="Proteomes" id="UP001583193"/>
    </source>
</evidence>
<gene>
    <name evidence="8" type="ORF">Plec18167_008123</name>
</gene>
<proteinExistence type="predicted"/>
<keyword evidence="5" id="KW-0539">Nucleus</keyword>